<dbReference type="PROSITE" id="PS51375">
    <property type="entry name" value="PPR"/>
    <property type="match status" value="13"/>
</dbReference>
<proteinExistence type="inferred from homology"/>
<dbReference type="SUPFAM" id="SSF48452">
    <property type="entry name" value="TPR-like"/>
    <property type="match status" value="1"/>
</dbReference>
<feature type="repeat" description="PPR" evidence="3">
    <location>
        <begin position="629"/>
        <end position="663"/>
    </location>
</feature>
<organism evidence="4">
    <name type="scientific">Anthurium amnicola</name>
    <dbReference type="NCBI Taxonomy" id="1678845"/>
    <lineage>
        <taxon>Eukaryota</taxon>
        <taxon>Viridiplantae</taxon>
        <taxon>Streptophyta</taxon>
        <taxon>Embryophyta</taxon>
        <taxon>Tracheophyta</taxon>
        <taxon>Spermatophyta</taxon>
        <taxon>Magnoliopsida</taxon>
        <taxon>Liliopsida</taxon>
        <taxon>Araceae</taxon>
        <taxon>Pothoideae</taxon>
        <taxon>Potheae</taxon>
        <taxon>Anthurium</taxon>
    </lineage>
</organism>
<feature type="repeat" description="PPR" evidence="3">
    <location>
        <begin position="735"/>
        <end position="769"/>
    </location>
</feature>
<dbReference type="PANTHER" id="PTHR47936">
    <property type="entry name" value="PPR_LONG DOMAIN-CONTAINING PROTEIN"/>
    <property type="match status" value="1"/>
</dbReference>
<accession>A0A1D1Z7T4</accession>
<dbReference type="Pfam" id="PF13041">
    <property type="entry name" value="PPR_2"/>
    <property type="match status" value="3"/>
</dbReference>
<feature type="repeat" description="PPR" evidence="3">
    <location>
        <begin position="804"/>
        <end position="838"/>
    </location>
</feature>
<dbReference type="InterPro" id="IPR002885">
    <property type="entry name" value="PPR_rpt"/>
</dbReference>
<feature type="repeat" description="PPR" evidence="3">
    <location>
        <begin position="316"/>
        <end position="350"/>
    </location>
</feature>
<dbReference type="Pfam" id="PF01535">
    <property type="entry name" value="PPR"/>
    <property type="match status" value="6"/>
</dbReference>
<dbReference type="Pfam" id="PF13812">
    <property type="entry name" value="PPR_3"/>
    <property type="match status" value="2"/>
</dbReference>
<evidence type="ECO:0000256" key="1">
    <source>
        <dbReference type="ARBA" id="ARBA00007626"/>
    </source>
</evidence>
<feature type="repeat" description="PPR" evidence="3">
    <location>
        <begin position="700"/>
        <end position="734"/>
    </location>
</feature>
<evidence type="ECO:0000256" key="2">
    <source>
        <dbReference type="ARBA" id="ARBA00022737"/>
    </source>
</evidence>
<dbReference type="AlphaFoldDB" id="A0A1D1Z7T4"/>
<dbReference type="SUPFAM" id="SSF81901">
    <property type="entry name" value="HCP-like"/>
    <property type="match status" value="2"/>
</dbReference>
<evidence type="ECO:0000313" key="4">
    <source>
        <dbReference type="EMBL" id="JAT62941.1"/>
    </source>
</evidence>
<feature type="repeat" description="PPR" evidence="3">
    <location>
        <begin position="909"/>
        <end position="943"/>
    </location>
</feature>
<dbReference type="EMBL" id="GDJX01004995">
    <property type="protein sequence ID" value="JAT62941.1"/>
    <property type="molecule type" value="Transcribed_RNA"/>
</dbReference>
<keyword evidence="2" id="KW-0677">Repeat</keyword>
<gene>
    <name evidence="4" type="primary">At4g30825_1</name>
    <name evidence="4" type="ORF">g.33275</name>
</gene>
<comment type="similarity">
    <text evidence="1">Belongs to the PPR family. P subfamily.</text>
</comment>
<feature type="repeat" description="PPR" evidence="3">
    <location>
        <begin position="455"/>
        <end position="489"/>
    </location>
</feature>
<dbReference type="FunFam" id="1.25.40.10:FF:003613">
    <property type="entry name" value="Pentatricopeptide repeat-containing protein At3g23020"/>
    <property type="match status" value="1"/>
</dbReference>
<dbReference type="NCBIfam" id="TIGR00756">
    <property type="entry name" value="PPR"/>
    <property type="match status" value="12"/>
</dbReference>
<feature type="repeat" description="PPR" evidence="3">
    <location>
        <begin position="385"/>
        <end position="419"/>
    </location>
</feature>
<evidence type="ECO:0000256" key="3">
    <source>
        <dbReference type="PROSITE-ProRule" id="PRU00708"/>
    </source>
</evidence>
<name>A0A1D1Z7T4_9ARAE</name>
<sequence>MASLKFSLFASDICEPRKCNPFNFEFCPVEFLGYNSQVLHVCRSNVVHGKSVMRRTGLRCFGLFIEHREEESSNGLDSAISPGGILRSNSSPFVKLKHIKVVGLEGPAGSYPVSELVEECKSDEGTDGASNCNIMVPKNAVSHVVEIQKQVLSIDVGRKIGRKMWRRLVTAKREVPGDIPVSVHPKRARFKFVQEDSDLKAYLTAIGPQTTLEHCNSILKLLDQNSNEKALNFFAWMRSNGKLMQNVTAYIVALKVLVRREDWETVESLLQEMTYAGCELNCQIFNKLILVCSKRGIVKMGSKLFHMMLDKGIQPNIATFGMLMTLYQKSGHLSEAEFAFNQMRSCKMRCVTAYSAMITIYTRVRQYDKSEGIIGIMDKDEVRPNLENWLVRINTYSQQGKLGKAKSILNSMRESGTSPNIVAYNTLITGYGKISDTDAARRLFQRLRGLGLAPDETTYRSMIEGYGRADNYVEAKRYYEELKRLGFHPSSSNFYTMINLQARHGDENGSVQTLKDMRLLGCQYSSILTTLLQAYGRVGRVHKIPFVLKSSFYENILADQTSCAILVMAYVQSSLLDDALGVLRERKWKDYAYEDNLYHLSICSCKEASNYENAIIIFKQMLELNKDPNLHIMSSMIDIYGCMGRFQEAEDLYLKLKASGITLDMVAYSILVRMYVKAGSLKDACSVLDMMEKQKDITPDTFLYRDMLRIYQRCGMLEKLAEVYYRMLKSGLTWDEAMYNCVINCCAHALPVDEVSRLFDEMLQHGYTASTITLNAMLDIFGKAGLLKKARKLFSMARKQGLADVISYNTIIAAYGQTKNFTSMQSVVQQMQNAGYPVSLEAYNCMLDAYGKEGQLEKFNNVLKKMKEARCDPDHYTYNILINIYGRKGWIEEVAKVLTELRGRGLEPDLYSYNTLIKVFGIAGMVEEAVHIVKEMRTKGMQPDRMTYASLVSALQRNEAFLEAVKWSLWMKQMGLLC</sequence>
<protein>
    <submittedName>
        <fullName evidence="4">Pentatricopeptide repeat-containing protein At4g30825, chloroplastic</fullName>
    </submittedName>
</protein>
<feature type="repeat" description="PPR" evidence="3">
    <location>
        <begin position="839"/>
        <end position="873"/>
    </location>
</feature>
<feature type="repeat" description="PPR" evidence="3">
    <location>
        <begin position="874"/>
        <end position="908"/>
    </location>
</feature>
<dbReference type="Gene3D" id="1.25.40.10">
    <property type="entry name" value="Tetratricopeptide repeat domain"/>
    <property type="match status" value="6"/>
</dbReference>
<feature type="repeat" description="PPR" evidence="3">
    <location>
        <begin position="281"/>
        <end position="315"/>
    </location>
</feature>
<reference evidence="4" key="1">
    <citation type="submission" date="2015-07" db="EMBL/GenBank/DDBJ databases">
        <title>Transcriptome Assembly of Anthurium amnicola.</title>
        <authorList>
            <person name="Suzuki J."/>
        </authorList>
    </citation>
    <scope>NUCLEOTIDE SEQUENCE</scope>
</reference>
<feature type="repeat" description="PPR" evidence="3">
    <location>
        <begin position="420"/>
        <end position="454"/>
    </location>
</feature>
<feature type="repeat" description="PPR" evidence="3">
    <location>
        <begin position="664"/>
        <end position="694"/>
    </location>
</feature>
<dbReference type="PANTHER" id="PTHR47936:SF1">
    <property type="entry name" value="PENTATRICOPEPTIDE REPEAT-CONTAINING PROTEIN GUN1, CHLOROPLASTIC"/>
    <property type="match status" value="1"/>
</dbReference>
<dbReference type="InterPro" id="IPR011990">
    <property type="entry name" value="TPR-like_helical_dom_sf"/>
</dbReference>